<dbReference type="Proteomes" id="UP000004994">
    <property type="component" value="Chromosome 11"/>
</dbReference>
<proteinExistence type="predicted"/>
<dbReference type="PANTHER" id="PTHR47910">
    <property type="entry name" value="RIBULOSE BISPHOSPHATE CARBOXYLASE LARGE CHAIN, CATALYTIC DOMAIN-CONTAINING PROTEIN"/>
    <property type="match status" value="1"/>
</dbReference>
<evidence type="ECO:0008006" key="3">
    <source>
        <dbReference type="Google" id="ProtNLM"/>
    </source>
</evidence>
<evidence type="ECO:0000313" key="1">
    <source>
        <dbReference type="EnsemblPlants" id="Solyc11g013730.2.1"/>
    </source>
</evidence>
<dbReference type="Gene3D" id="3.20.20.110">
    <property type="entry name" value="Ribulose bisphosphate carboxylase, large subunit, C-terminal domain"/>
    <property type="match status" value="1"/>
</dbReference>
<dbReference type="Gramene" id="Solyc11g013730.2.1">
    <property type="protein sequence ID" value="Solyc11g013730.2.1"/>
    <property type="gene ID" value="Solyc11g013730.2"/>
</dbReference>
<dbReference type="Gene3D" id="2.40.50.140">
    <property type="entry name" value="Nucleic acid-binding proteins"/>
    <property type="match status" value="1"/>
</dbReference>
<evidence type="ECO:0000313" key="2">
    <source>
        <dbReference type="Proteomes" id="UP000004994"/>
    </source>
</evidence>
<dbReference type="AlphaFoldDB" id="A0A3Q7ITQ9"/>
<dbReference type="SUPFAM" id="SSF51649">
    <property type="entry name" value="RuBisCo, C-terminal domain"/>
    <property type="match status" value="1"/>
</dbReference>
<dbReference type="PANTHER" id="PTHR47910:SF2">
    <property type="entry name" value="RIBULOSE BISPHOSPHATE CARBOXYLASE LARGE CHAIN, CATALYTIC DOMAIN-CONTAINING PROTEIN"/>
    <property type="match status" value="1"/>
</dbReference>
<dbReference type="InterPro" id="IPR012340">
    <property type="entry name" value="NA-bd_OB-fold"/>
</dbReference>
<dbReference type="EnsemblPlants" id="Solyc11g013730.2.1">
    <property type="protein sequence ID" value="Solyc11g013730.2.1"/>
    <property type="gene ID" value="Solyc11g013730.2"/>
</dbReference>
<accession>A0A3Q7ITQ9</accession>
<dbReference type="InterPro" id="IPR036376">
    <property type="entry name" value="RuBisCO_lsu_C_sf"/>
</dbReference>
<keyword evidence="2" id="KW-1185">Reference proteome</keyword>
<dbReference type="GO" id="GO:0000287">
    <property type="term" value="F:magnesium ion binding"/>
    <property type="evidence" value="ECO:0007669"/>
    <property type="project" value="InterPro"/>
</dbReference>
<dbReference type="STRING" id="4081.A0A3Q7ITQ9"/>
<reference evidence="1" key="1">
    <citation type="journal article" date="2012" name="Nature">
        <title>The tomato genome sequence provides insights into fleshy fruit evolution.</title>
        <authorList>
            <consortium name="Tomato Genome Consortium"/>
        </authorList>
    </citation>
    <scope>NUCLEOTIDE SEQUENCE [LARGE SCALE GENOMIC DNA]</scope>
    <source>
        <strain evidence="1">cv. Heinz 1706</strain>
    </source>
</reference>
<dbReference type="SUPFAM" id="SSF50249">
    <property type="entry name" value="Nucleic acid-binding proteins"/>
    <property type="match status" value="1"/>
</dbReference>
<sequence length="317" mass="36370">MVLRFNIDQIALTTQDWICKVQIVEIRRPRESHDKKCRFQNLILEDEQECQIKAVLYADEIEQYAEMLKLMNTYLISTARVKISQTSHGKLIHKFYWVLDKETVIEHITPSNGVENPLPPPTKLNLTTFDRIPHMMLDSTIYWQSFSVVVLKNTQVAVIISVEKLSFVTIKPIKPTICCNNRAKENKSMLLGRASNKTSTSSSAPLMANKLSLLNKFYHQLLYAPGAVANRLALEACVKARNEGHDLAWEGNEIIREACKWSPGEGDEYTVFPYIVKVERSLFDSCVRREDGDAMGLMRDGFDCSSCRYDQHILWFS</sequence>
<dbReference type="InParanoid" id="A0A3Q7ITQ9"/>
<protein>
    <recommendedName>
        <fullName evidence="3">Replication factor A C-terminal domain-containing protein</fullName>
    </recommendedName>
</protein>
<reference evidence="1" key="2">
    <citation type="submission" date="2019-01" db="UniProtKB">
        <authorList>
            <consortium name="EnsemblPlants"/>
        </authorList>
    </citation>
    <scope>IDENTIFICATION</scope>
    <source>
        <strain evidence="1">cv. Heinz 1706</strain>
    </source>
</reference>
<organism evidence="1">
    <name type="scientific">Solanum lycopersicum</name>
    <name type="common">Tomato</name>
    <name type="synonym">Lycopersicon esculentum</name>
    <dbReference type="NCBI Taxonomy" id="4081"/>
    <lineage>
        <taxon>Eukaryota</taxon>
        <taxon>Viridiplantae</taxon>
        <taxon>Streptophyta</taxon>
        <taxon>Embryophyta</taxon>
        <taxon>Tracheophyta</taxon>
        <taxon>Spermatophyta</taxon>
        <taxon>Magnoliopsida</taxon>
        <taxon>eudicotyledons</taxon>
        <taxon>Gunneridae</taxon>
        <taxon>Pentapetalae</taxon>
        <taxon>asterids</taxon>
        <taxon>lamiids</taxon>
        <taxon>Solanales</taxon>
        <taxon>Solanaceae</taxon>
        <taxon>Solanoideae</taxon>
        <taxon>Solaneae</taxon>
        <taxon>Solanum</taxon>
        <taxon>Solanum subgen. Lycopersicon</taxon>
    </lineage>
</organism>
<name>A0A3Q7ITQ9_SOLLC</name>